<protein>
    <submittedName>
        <fullName evidence="1">Uncharacterized protein</fullName>
    </submittedName>
</protein>
<dbReference type="EMBL" id="CADEHS020000005">
    <property type="protein sequence ID" value="CAG9941650.1"/>
    <property type="molecule type" value="Genomic_DNA"/>
</dbReference>
<comment type="caution">
    <text evidence="1">The sequence shown here is derived from an EMBL/GenBank/DDBJ whole genome shotgun (WGS) entry which is preliminary data.</text>
</comment>
<dbReference type="Proteomes" id="UP000836387">
    <property type="component" value="Unassembled WGS sequence"/>
</dbReference>
<evidence type="ECO:0000313" key="2">
    <source>
        <dbReference type="Proteomes" id="UP000836387"/>
    </source>
</evidence>
<accession>A0ACA9TL37</accession>
<reference evidence="1" key="2">
    <citation type="submission" date="2021-10" db="EMBL/GenBank/DDBJ databases">
        <authorList>
            <person name="Piombo E."/>
        </authorList>
    </citation>
    <scope>NUCLEOTIDE SEQUENCE</scope>
</reference>
<name>A0ACA9TL37_BIOOC</name>
<reference evidence="1" key="1">
    <citation type="submission" date="2020-04" db="EMBL/GenBank/DDBJ databases">
        <authorList>
            <person name="Broberg M."/>
        </authorList>
    </citation>
    <scope>NUCLEOTIDE SEQUENCE</scope>
</reference>
<proteinExistence type="predicted"/>
<gene>
    <name evidence="1" type="ORF">CRV2_00003084</name>
</gene>
<evidence type="ECO:0000313" key="1">
    <source>
        <dbReference type="EMBL" id="CAG9941650.1"/>
    </source>
</evidence>
<sequence>MIVNGEKFACDTCIRGHRVAQCKHTDRPLRQISSKGRPVSQCDHCRDLRKTSSVHTRCKCASEALNPATGLARCRCFTGEGCTCAHSKKQPTLKDARDVDSVGYGSPITESGIATPSISTEDGGANTPQTLPTRAHRPLAMKPALPTPEESGKSCCSSGPKKSCYSSNGKASCCSSETVVPDTTYWSTRQPEGSHLTPVHELLANDAQTNLYNVGPPWSMPTGLDSSLDPSMLGLLSNTHLNTDPSHGLDLFGRFSPGQGTNALSQIFGWDGKPVDWSSFDSQPTTITDVPEDESQQPHMYPPPF</sequence>
<organism evidence="1 2">
    <name type="scientific">Clonostachys rosea f. rosea IK726</name>
    <dbReference type="NCBI Taxonomy" id="1349383"/>
    <lineage>
        <taxon>Eukaryota</taxon>
        <taxon>Fungi</taxon>
        <taxon>Dikarya</taxon>
        <taxon>Ascomycota</taxon>
        <taxon>Pezizomycotina</taxon>
        <taxon>Sordariomycetes</taxon>
        <taxon>Hypocreomycetidae</taxon>
        <taxon>Hypocreales</taxon>
        <taxon>Bionectriaceae</taxon>
        <taxon>Clonostachys</taxon>
    </lineage>
</organism>
<keyword evidence="2" id="KW-1185">Reference proteome</keyword>